<dbReference type="PANTHER" id="PTHR23117">
    <property type="entry name" value="GUANYLATE KINASE-RELATED"/>
    <property type="match status" value="1"/>
</dbReference>
<feature type="domain" description="Guanylate kinase-like" evidence="3">
    <location>
        <begin position="3"/>
        <end position="173"/>
    </location>
</feature>
<feature type="coiled-coil region" evidence="2">
    <location>
        <begin position="115"/>
        <end position="146"/>
    </location>
</feature>
<comment type="caution">
    <text evidence="4">The sequence shown here is derived from an EMBL/GenBank/DDBJ whole genome shotgun (WGS) entry which is preliminary data.</text>
</comment>
<dbReference type="AlphaFoldDB" id="A0AAX2AD33"/>
<dbReference type="Pfam" id="PF00625">
    <property type="entry name" value="Guanylate_kin"/>
    <property type="match status" value="1"/>
</dbReference>
<dbReference type="SMART" id="SM00072">
    <property type="entry name" value="GuKc"/>
    <property type="match status" value="1"/>
</dbReference>
<gene>
    <name evidence="4" type="ORF">CP985_14335</name>
</gene>
<dbReference type="Proteomes" id="UP000290092">
    <property type="component" value="Unassembled WGS sequence"/>
</dbReference>
<dbReference type="InterPro" id="IPR008144">
    <property type="entry name" value="Guanylate_kin-like_dom"/>
</dbReference>
<evidence type="ECO:0000259" key="3">
    <source>
        <dbReference type="PROSITE" id="PS50052"/>
    </source>
</evidence>
<proteinExistence type="predicted"/>
<accession>A0AAX2AD33</accession>
<dbReference type="RefSeq" id="WP_114841832.1">
    <property type="nucleotide sequence ID" value="NZ_CP031219.1"/>
</dbReference>
<evidence type="ECO:0000313" key="4">
    <source>
        <dbReference type="EMBL" id="RXK12407.1"/>
    </source>
</evidence>
<keyword evidence="5" id="KW-1185">Reference proteome</keyword>
<dbReference type="Gene3D" id="3.40.50.300">
    <property type="entry name" value="P-loop containing nucleotide triphosphate hydrolases"/>
    <property type="match status" value="1"/>
</dbReference>
<keyword evidence="2" id="KW-0175">Coiled coil</keyword>
<dbReference type="GO" id="GO:0005829">
    <property type="term" value="C:cytosol"/>
    <property type="evidence" value="ECO:0007669"/>
    <property type="project" value="TreeGrafter"/>
</dbReference>
<dbReference type="PANTHER" id="PTHR23117:SF8">
    <property type="entry name" value="RIBOSE 1,5-BISPHOSPHATE PHOSPHOKINASE PHNN"/>
    <property type="match status" value="1"/>
</dbReference>
<name>A0AAX2AD33_9BACT</name>
<evidence type="ECO:0000256" key="1">
    <source>
        <dbReference type="ARBA" id="ARBA00022679"/>
    </source>
</evidence>
<dbReference type="GO" id="GO:0033863">
    <property type="term" value="F:ribose 1,5-bisphosphate phosphokinase activity"/>
    <property type="evidence" value="ECO:0007669"/>
    <property type="project" value="TreeGrafter"/>
</dbReference>
<reference evidence="4 5" key="1">
    <citation type="submission" date="2017-09" db="EMBL/GenBank/DDBJ databases">
        <title>Genomics of the genus Arcobacter.</title>
        <authorList>
            <person name="Perez-Cataluna A."/>
            <person name="Figueras M.J."/>
            <person name="Salas-Masso N."/>
        </authorList>
    </citation>
    <scope>NUCLEOTIDE SEQUENCE [LARGE SCALE GENOMIC DNA]</scope>
    <source>
        <strain evidence="4 5">CECT 7386</strain>
    </source>
</reference>
<dbReference type="EMBL" id="NXID01000079">
    <property type="protein sequence ID" value="RXK12407.1"/>
    <property type="molecule type" value="Genomic_DNA"/>
</dbReference>
<sequence>MSKKIILIVGPSGVGKDTLLKNIKNKIKANFVKRYITRVPDENESNYFLQEEAFKILEKNNFFISTWNAHNNFYGIAKNSILEGLNIISISRAKIKDFEKQYQKVYTINITLNKNDLKQRLKKRARESIEEIEKRLSRSYEKIEARNLIEFENNKNLTESVEEFLKLLGQINED</sequence>
<evidence type="ECO:0000256" key="2">
    <source>
        <dbReference type="SAM" id="Coils"/>
    </source>
</evidence>
<dbReference type="PROSITE" id="PS50052">
    <property type="entry name" value="GUANYLATE_KINASE_2"/>
    <property type="match status" value="1"/>
</dbReference>
<dbReference type="InterPro" id="IPR027417">
    <property type="entry name" value="P-loop_NTPase"/>
</dbReference>
<evidence type="ECO:0000313" key="5">
    <source>
        <dbReference type="Proteomes" id="UP000290092"/>
    </source>
</evidence>
<dbReference type="SUPFAM" id="SSF52540">
    <property type="entry name" value="P-loop containing nucleoside triphosphate hydrolases"/>
    <property type="match status" value="1"/>
</dbReference>
<protein>
    <recommendedName>
        <fullName evidence="3">Guanylate kinase-like domain-containing protein</fullName>
    </recommendedName>
</protein>
<dbReference type="GO" id="GO:0006015">
    <property type="term" value="P:5-phosphoribose 1-diphosphate biosynthetic process"/>
    <property type="evidence" value="ECO:0007669"/>
    <property type="project" value="TreeGrafter"/>
</dbReference>
<keyword evidence="1" id="KW-0808">Transferase</keyword>
<organism evidence="4 5">
    <name type="scientific">Malaciobacter mytili LMG 24559</name>
    <dbReference type="NCBI Taxonomy" id="1032238"/>
    <lineage>
        <taxon>Bacteria</taxon>
        <taxon>Pseudomonadati</taxon>
        <taxon>Campylobacterota</taxon>
        <taxon>Epsilonproteobacteria</taxon>
        <taxon>Campylobacterales</taxon>
        <taxon>Arcobacteraceae</taxon>
        <taxon>Malaciobacter</taxon>
    </lineage>
</organism>
<dbReference type="InterPro" id="IPR008145">
    <property type="entry name" value="GK/Ca_channel_bsu"/>
</dbReference>
<dbReference type="KEGG" id="amyt:AMYT_1396"/>